<sequence length="199" mass="23138">MDGKAGASARSRASLMKMNERNRRDPAQGDRAGEARRPPAVVETGPPPTRPTPKRWMPESWWWRWHCWCCRRERRLPLGTRGERAAARWLQRRGLRILARNFRVGRDEIDLIAREGDVLVFIEVKTRARGNPAEAVDLNKQRKLARAGAKFAHRFEVDQVPQRFDVVAVVWSRRREENGDPPEMVHHRHAFVPNESMNV</sequence>
<dbReference type="GO" id="GO:0003676">
    <property type="term" value="F:nucleic acid binding"/>
    <property type="evidence" value="ECO:0007669"/>
    <property type="project" value="InterPro"/>
</dbReference>
<dbReference type="PANTHER" id="PTHR34039:SF1">
    <property type="entry name" value="UPF0102 PROTEIN YRAN"/>
    <property type="match status" value="1"/>
</dbReference>
<proteinExistence type="inferred from homology"/>
<dbReference type="InterPro" id="IPR003509">
    <property type="entry name" value="UPF0102_YraN-like"/>
</dbReference>
<comment type="similarity">
    <text evidence="1 2">Belongs to the UPF0102 family.</text>
</comment>
<dbReference type="Pfam" id="PF02021">
    <property type="entry name" value="UPF0102"/>
    <property type="match status" value="1"/>
</dbReference>
<dbReference type="AlphaFoldDB" id="E8R632"/>
<organism evidence="4 5">
    <name type="scientific">Isosphaera pallida (strain ATCC 43644 / DSM 9630 / IS1B)</name>
    <dbReference type="NCBI Taxonomy" id="575540"/>
    <lineage>
        <taxon>Bacteria</taxon>
        <taxon>Pseudomonadati</taxon>
        <taxon>Planctomycetota</taxon>
        <taxon>Planctomycetia</taxon>
        <taxon>Isosphaerales</taxon>
        <taxon>Isosphaeraceae</taxon>
        <taxon>Isosphaera</taxon>
    </lineage>
</organism>
<protein>
    <recommendedName>
        <fullName evidence="2">UPF0102 protein Isop_0130</fullName>
    </recommendedName>
</protein>
<dbReference type="EMBL" id="CP002353">
    <property type="protein sequence ID" value="ADV60727.1"/>
    <property type="molecule type" value="Genomic_DNA"/>
</dbReference>
<reference key="1">
    <citation type="submission" date="2010-11" db="EMBL/GenBank/DDBJ databases">
        <title>The complete sequence of chromosome of Isophaera pallida ATCC 43644.</title>
        <authorList>
            <consortium name="US DOE Joint Genome Institute (JGI-PGF)"/>
            <person name="Lucas S."/>
            <person name="Copeland A."/>
            <person name="Lapidus A."/>
            <person name="Bruce D."/>
            <person name="Goodwin L."/>
            <person name="Pitluck S."/>
            <person name="Kyrpides N."/>
            <person name="Mavromatis K."/>
            <person name="Pagani I."/>
            <person name="Ivanova N."/>
            <person name="Saunders E."/>
            <person name="Brettin T."/>
            <person name="Detter J.C."/>
            <person name="Han C."/>
            <person name="Tapia R."/>
            <person name="Land M."/>
            <person name="Hauser L."/>
            <person name="Markowitz V."/>
            <person name="Cheng J.-F."/>
            <person name="Hugenholtz P."/>
            <person name="Woyke T."/>
            <person name="Wu D."/>
            <person name="Eisen J.A."/>
        </authorList>
    </citation>
    <scope>NUCLEOTIDE SEQUENCE</scope>
    <source>
        <strain>ATCC 43644</strain>
    </source>
</reference>
<accession>E8R632</accession>
<feature type="region of interest" description="Disordered" evidence="3">
    <location>
        <begin position="1"/>
        <end position="55"/>
    </location>
</feature>
<dbReference type="HOGENOM" id="CLU_1370602_0_0_0"/>
<evidence type="ECO:0000313" key="4">
    <source>
        <dbReference type="EMBL" id="ADV60727.1"/>
    </source>
</evidence>
<name>E8R632_ISOPI</name>
<dbReference type="PANTHER" id="PTHR34039">
    <property type="entry name" value="UPF0102 PROTEIN YRAN"/>
    <property type="match status" value="1"/>
</dbReference>
<evidence type="ECO:0000313" key="5">
    <source>
        <dbReference type="Proteomes" id="UP000008631"/>
    </source>
</evidence>
<evidence type="ECO:0000256" key="2">
    <source>
        <dbReference type="HAMAP-Rule" id="MF_00048"/>
    </source>
</evidence>
<dbReference type="InterPro" id="IPR011856">
    <property type="entry name" value="tRNA_endonuc-like_dom_sf"/>
</dbReference>
<dbReference type="Proteomes" id="UP000008631">
    <property type="component" value="Chromosome"/>
</dbReference>
<dbReference type="Gene3D" id="3.40.1350.10">
    <property type="match status" value="1"/>
</dbReference>
<dbReference type="SUPFAM" id="SSF52980">
    <property type="entry name" value="Restriction endonuclease-like"/>
    <property type="match status" value="1"/>
</dbReference>
<dbReference type="CDD" id="cd20736">
    <property type="entry name" value="PoNe_Nuclease"/>
    <property type="match status" value="1"/>
</dbReference>
<dbReference type="HAMAP" id="MF_00048">
    <property type="entry name" value="UPF0102"/>
    <property type="match status" value="1"/>
</dbReference>
<evidence type="ECO:0000256" key="3">
    <source>
        <dbReference type="SAM" id="MobiDB-lite"/>
    </source>
</evidence>
<dbReference type="STRING" id="575540.Isop_0130"/>
<feature type="compositionally biased region" description="Basic and acidic residues" evidence="3">
    <location>
        <begin position="18"/>
        <end position="37"/>
    </location>
</feature>
<keyword evidence="5" id="KW-1185">Reference proteome</keyword>
<reference evidence="4 5" key="2">
    <citation type="journal article" date="2011" name="Stand. Genomic Sci.">
        <title>Complete genome sequence of Isosphaera pallida type strain (IS1B).</title>
        <authorList>
            <consortium name="US DOE Joint Genome Institute (JGI-PGF)"/>
            <person name="Goker M."/>
            <person name="Cleland D."/>
            <person name="Saunders E."/>
            <person name="Lapidus A."/>
            <person name="Nolan M."/>
            <person name="Lucas S."/>
            <person name="Hammon N."/>
            <person name="Deshpande S."/>
            <person name="Cheng J.F."/>
            <person name="Tapia R."/>
            <person name="Han C."/>
            <person name="Goodwin L."/>
            <person name="Pitluck S."/>
            <person name="Liolios K."/>
            <person name="Pagani I."/>
            <person name="Ivanova N."/>
            <person name="Mavromatis K."/>
            <person name="Pati A."/>
            <person name="Chen A."/>
            <person name="Palaniappan K."/>
            <person name="Land M."/>
            <person name="Hauser L."/>
            <person name="Chang Y.J."/>
            <person name="Jeffries C.D."/>
            <person name="Detter J.C."/>
            <person name="Beck B."/>
            <person name="Woyke T."/>
            <person name="Bristow J."/>
            <person name="Eisen J.A."/>
            <person name="Markowitz V."/>
            <person name="Hugenholtz P."/>
            <person name="Kyrpides N.C."/>
            <person name="Klenk H.P."/>
        </authorList>
    </citation>
    <scope>NUCLEOTIDE SEQUENCE [LARGE SCALE GENOMIC DNA]</scope>
    <source>
        <strain evidence="5">ATCC 43644 / DSM 9630 / IS1B</strain>
    </source>
</reference>
<dbReference type="eggNOG" id="COG0792">
    <property type="taxonomic scope" value="Bacteria"/>
</dbReference>
<evidence type="ECO:0000256" key="1">
    <source>
        <dbReference type="ARBA" id="ARBA00006738"/>
    </source>
</evidence>
<dbReference type="InParanoid" id="E8R632"/>
<gene>
    <name evidence="4" type="ordered locus">Isop_0130</name>
</gene>
<dbReference type="InterPro" id="IPR011335">
    <property type="entry name" value="Restrct_endonuc-II-like"/>
</dbReference>
<dbReference type="KEGG" id="ipa:Isop_0130"/>